<feature type="transmembrane region" description="Helical" evidence="2">
    <location>
        <begin position="435"/>
        <end position="454"/>
    </location>
</feature>
<feature type="transmembrane region" description="Helical" evidence="2">
    <location>
        <begin position="22"/>
        <end position="44"/>
    </location>
</feature>
<feature type="transmembrane region" description="Helical" evidence="2">
    <location>
        <begin position="126"/>
        <end position="156"/>
    </location>
</feature>
<organism evidence="3 4">
    <name type="scientific">Novosphingobium piscinae</name>
    <dbReference type="NCBI Taxonomy" id="1507448"/>
    <lineage>
        <taxon>Bacteria</taxon>
        <taxon>Pseudomonadati</taxon>
        <taxon>Pseudomonadota</taxon>
        <taxon>Alphaproteobacteria</taxon>
        <taxon>Sphingomonadales</taxon>
        <taxon>Sphingomonadaceae</taxon>
        <taxon>Novosphingobium</taxon>
    </lineage>
</organism>
<feature type="transmembrane region" description="Helical" evidence="2">
    <location>
        <begin position="466"/>
        <end position="486"/>
    </location>
</feature>
<protein>
    <submittedName>
        <fullName evidence="3">Uncharacterized protein</fullName>
    </submittedName>
</protein>
<gene>
    <name evidence="3" type="ORF">H7F53_03205</name>
</gene>
<feature type="transmembrane region" description="Helical" evidence="2">
    <location>
        <begin position="194"/>
        <end position="213"/>
    </location>
</feature>
<feature type="region of interest" description="Disordered" evidence="1">
    <location>
        <begin position="86"/>
        <end position="106"/>
    </location>
</feature>
<dbReference type="Proteomes" id="UP000551327">
    <property type="component" value="Unassembled WGS sequence"/>
</dbReference>
<evidence type="ECO:0000256" key="2">
    <source>
        <dbReference type="SAM" id="Phobius"/>
    </source>
</evidence>
<comment type="caution">
    <text evidence="3">The sequence shown here is derived from an EMBL/GenBank/DDBJ whole genome shotgun (WGS) entry which is preliminary data.</text>
</comment>
<accession>A0A7X1FWA1</accession>
<feature type="transmembrane region" description="Helical" evidence="2">
    <location>
        <begin position="168"/>
        <end position="187"/>
    </location>
</feature>
<keyword evidence="2" id="KW-1133">Transmembrane helix</keyword>
<evidence type="ECO:0000256" key="1">
    <source>
        <dbReference type="SAM" id="MobiDB-lite"/>
    </source>
</evidence>
<reference evidence="3 4" key="1">
    <citation type="submission" date="2020-08" db="EMBL/GenBank/DDBJ databases">
        <title>The genome sequence of type strain Novosphingobium piscinae KCTC 42194.</title>
        <authorList>
            <person name="Liu Y."/>
        </authorList>
    </citation>
    <scope>NUCLEOTIDE SEQUENCE [LARGE SCALE GENOMIC DNA]</scope>
    <source>
        <strain evidence="3 4">KCTC 42194</strain>
    </source>
</reference>
<dbReference type="AlphaFoldDB" id="A0A7X1FWA1"/>
<sequence length="520" mass="54299">MTTAALSPSASASAPPGWRQALLILCGVVALVWPAMINGGAFFFPDTGTYLRSADAAVGELTGLRSVWSDRKDAVVAGVTGDPAVTSAAPPKPAAHAPRSAVDTPGKAVPAANHPILLGRSIYYGLAIYPAMIAWGSLGVALLQAALAMIALWIAVVAFGSPRERAPTHALIIAVALAALTSLPFFVSLIMPDLFAGVSILLCTAAVAGWSRLVTVERLILSALLMFCAMTHSSHVLLLLALTGVGAVMWLGFALVPGPVVALFGLAAVAGLAGEQLFVASVNHRLGVQPVRPPFLTARLIADGPGYAMLRARCPQVQLVACRYLNRMPADSDAFLWSPDPREGVWSAEPISVQIAMAREDRRFVVETLRFAAAPVAASTARAVAHQIGLTRLNIFNQAANAGSGLSSSLPEPLASEVRDSRYAHRTMPVAPTEWANRVAAALAALVAGLVAAGRILPASGRSLRVAAGFVLGAILLNAAITGALSKPHDRYNVRVLWALDVVAAALLINSVSRRQRIRP</sequence>
<keyword evidence="4" id="KW-1185">Reference proteome</keyword>
<evidence type="ECO:0000313" key="3">
    <source>
        <dbReference type="EMBL" id="MBC2668151.1"/>
    </source>
</evidence>
<dbReference type="EMBL" id="JACLAX010000002">
    <property type="protein sequence ID" value="MBC2668151.1"/>
    <property type="molecule type" value="Genomic_DNA"/>
</dbReference>
<evidence type="ECO:0000313" key="4">
    <source>
        <dbReference type="Proteomes" id="UP000551327"/>
    </source>
</evidence>
<dbReference type="RefSeq" id="WP_185678032.1">
    <property type="nucleotide sequence ID" value="NZ_JACLAX010000002.1"/>
</dbReference>
<keyword evidence="2" id="KW-0812">Transmembrane</keyword>
<proteinExistence type="predicted"/>
<name>A0A7X1FWA1_9SPHN</name>
<keyword evidence="2" id="KW-0472">Membrane</keyword>
<feature type="transmembrane region" description="Helical" evidence="2">
    <location>
        <begin position="248"/>
        <end position="273"/>
    </location>
</feature>